<evidence type="ECO:0000313" key="13">
    <source>
        <dbReference type="Proteomes" id="UP000253872"/>
    </source>
</evidence>
<evidence type="ECO:0000256" key="6">
    <source>
        <dbReference type="ARBA" id="ARBA00022801"/>
    </source>
</evidence>
<keyword evidence="3" id="KW-0645">Protease</keyword>
<keyword evidence="6" id="KW-0378">Hydrolase</keyword>
<keyword evidence="8" id="KW-0482">Metalloprotease</keyword>
<comment type="pathway">
    <text evidence="2">Cell wall biogenesis; cell wall polysaccharide biosynthesis.</text>
</comment>
<comment type="caution">
    <text evidence="12">The sequence shown here is derived from an EMBL/GenBank/DDBJ whole genome shotgun (WGS) entry which is preliminary data.</text>
</comment>
<accession>A0A369YEK5</accession>
<evidence type="ECO:0000256" key="11">
    <source>
        <dbReference type="ARBA" id="ARBA00093666"/>
    </source>
</evidence>
<evidence type="ECO:0000256" key="10">
    <source>
        <dbReference type="ARBA" id="ARBA00093448"/>
    </source>
</evidence>
<reference evidence="12 13" key="1">
    <citation type="submission" date="2018-05" db="EMBL/GenBank/DDBJ databases">
        <title>Draft Genome Sequences for a Diverse set of 7 Haemophilus Species.</title>
        <authorList>
            <person name="Nichols M."/>
            <person name="Topaz N."/>
            <person name="Wang X."/>
            <person name="Wang X."/>
            <person name="Boxrud D."/>
        </authorList>
    </citation>
    <scope>NUCLEOTIDE SEQUENCE [LARGE SCALE GENOMIC DNA]</scope>
    <source>
        <strain evidence="12 13">C2002001239</strain>
    </source>
</reference>
<proteinExistence type="inferred from homology"/>
<organism evidence="12 13">
    <name type="scientific">Haemophilus sputorum</name>
    <dbReference type="NCBI Taxonomy" id="1078480"/>
    <lineage>
        <taxon>Bacteria</taxon>
        <taxon>Pseudomonadati</taxon>
        <taxon>Pseudomonadota</taxon>
        <taxon>Gammaproteobacteria</taxon>
        <taxon>Pasteurellales</taxon>
        <taxon>Pasteurellaceae</taxon>
        <taxon>Haemophilus</taxon>
    </lineage>
</organism>
<evidence type="ECO:0000256" key="7">
    <source>
        <dbReference type="ARBA" id="ARBA00022833"/>
    </source>
</evidence>
<dbReference type="EMBL" id="QEPN01000010">
    <property type="protein sequence ID" value="RDE69950.1"/>
    <property type="molecule type" value="Genomic_DNA"/>
</dbReference>
<keyword evidence="9" id="KW-0961">Cell wall biogenesis/degradation</keyword>
<evidence type="ECO:0000256" key="8">
    <source>
        <dbReference type="ARBA" id="ARBA00023049"/>
    </source>
</evidence>
<dbReference type="RefSeq" id="WP_007526340.1">
    <property type="nucleotide sequence ID" value="NZ_CAURJL010000017.1"/>
</dbReference>
<dbReference type="GO" id="GO:0006508">
    <property type="term" value="P:proteolysis"/>
    <property type="evidence" value="ECO:0007669"/>
    <property type="project" value="UniProtKB-KW"/>
</dbReference>
<name>A0A369YEK5_9PAST</name>
<evidence type="ECO:0000256" key="3">
    <source>
        <dbReference type="ARBA" id="ARBA00022670"/>
    </source>
</evidence>
<dbReference type="GO" id="GO:0046872">
    <property type="term" value="F:metal ion binding"/>
    <property type="evidence" value="ECO:0007669"/>
    <property type="project" value="UniProtKB-KW"/>
</dbReference>
<dbReference type="InterPro" id="IPR009045">
    <property type="entry name" value="Zn_M74/Hedgehog-like"/>
</dbReference>
<dbReference type="InterPro" id="IPR010275">
    <property type="entry name" value="MepK"/>
</dbReference>
<evidence type="ECO:0000256" key="1">
    <source>
        <dbReference type="ARBA" id="ARBA00001947"/>
    </source>
</evidence>
<comment type="similarity">
    <text evidence="10">Belongs to the peptidase M15 family.</text>
</comment>
<dbReference type="Proteomes" id="UP000253872">
    <property type="component" value="Unassembled WGS sequence"/>
</dbReference>
<dbReference type="STRING" id="1035839.GCA_000238795_00287"/>
<dbReference type="Pfam" id="PF05951">
    <property type="entry name" value="Peptidase_M15_2"/>
    <property type="match status" value="1"/>
</dbReference>
<evidence type="ECO:0000256" key="5">
    <source>
        <dbReference type="ARBA" id="ARBA00022729"/>
    </source>
</evidence>
<comment type="cofactor">
    <cofactor evidence="1">
        <name>Zn(2+)</name>
        <dbReference type="ChEBI" id="CHEBI:29105"/>
    </cofactor>
</comment>
<evidence type="ECO:0000256" key="2">
    <source>
        <dbReference type="ARBA" id="ARBA00004776"/>
    </source>
</evidence>
<sequence length="185" mass="20388">MNQINLQRRKWLSLGGLVLGATILPSKVMASLSTSTPLALRFHNINTGEQHAVNFFGGRLGPKDLNALNYLMRDRHTNQVKTIDPNLFVKLNQLQGRLGFRNAEILVLSGYRSAKTNAAMRRNHRGVASNSFHIRGQAVDFQVSGVPLAKVRDAALSLNNGGVGYYPRSNFVHVDTGPVRTWVGV</sequence>
<dbReference type="GO" id="GO:0071555">
    <property type="term" value="P:cell wall organization"/>
    <property type="evidence" value="ECO:0007669"/>
    <property type="project" value="UniProtKB-KW"/>
</dbReference>
<keyword evidence="7" id="KW-0862">Zinc</keyword>
<evidence type="ECO:0000313" key="12">
    <source>
        <dbReference type="EMBL" id="RDE69950.1"/>
    </source>
</evidence>
<dbReference type="AlphaFoldDB" id="A0A369YEK5"/>
<dbReference type="PANTHER" id="PTHR37425:SF1">
    <property type="entry name" value="OUTER MEMBRANE PROTEIN"/>
    <property type="match status" value="1"/>
</dbReference>
<keyword evidence="5" id="KW-0732">Signal</keyword>
<evidence type="ECO:0000256" key="9">
    <source>
        <dbReference type="ARBA" id="ARBA00023316"/>
    </source>
</evidence>
<dbReference type="Gene3D" id="3.30.1380.10">
    <property type="match status" value="1"/>
</dbReference>
<keyword evidence="4" id="KW-0479">Metal-binding</keyword>
<gene>
    <name evidence="12" type="ORF">DPV93_09915</name>
</gene>
<evidence type="ECO:0000256" key="4">
    <source>
        <dbReference type="ARBA" id="ARBA00022723"/>
    </source>
</evidence>
<dbReference type="GO" id="GO:0008237">
    <property type="term" value="F:metallopeptidase activity"/>
    <property type="evidence" value="ECO:0007669"/>
    <property type="project" value="UniProtKB-KW"/>
</dbReference>
<dbReference type="SUPFAM" id="SSF55166">
    <property type="entry name" value="Hedgehog/DD-peptidase"/>
    <property type="match status" value="1"/>
</dbReference>
<protein>
    <recommendedName>
        <fullName evidence="11">Murein endopeptidase K</fullName>
    </recommendedName>
</protein>
<dbReference type="PANTHER" id="PTHR37425">
    <property type="match status" value="1"/>
</dbReference>